<protein>
    <submittedName>
        <fullName evidence="1">Unnamed protein product</fullName>
    </submittedName>
</protein>
<reference evidence="1" key="1">
    <citation type="submission" date="2023-04" db="EMBL/GenBank/DDBJ databases">
        <title>Phytophthora fragariaefolia NBRC 109709.</title>
        <authorList>
            <person name="Ichikawa N."/>
            <person name="Sato H."/>
            <person name="Tonouchi N."/>
        </authorList>
    </citation>
    <scope>NUCLEOTIDE SEQUENCE</scope>
    <source>
        <strain evidence="1">NBRC 109709</strain>
    </source>
</reference>
<dbReference type="Proteomes" id="UP001165121">
    <property type="component" value="Unassembled WGS sequence"/>
</dbReference>
<name>A0A9W6XYT9_9STRA</name>
<proteinExistence type="predicted"/>
<keyword evidence="2" id="KW-1185">Reference proteome</keyword>
<sequence>MKYERGAEDLPVDTNMSIGSTSATATHVAREDCSHLANLKWEALQRLATVMGEAAIATMLRMLSPTEQHGVALGFTMKEQREIAARATVSTPSTPRVESL</sequence>
<comment type="caution">
    <text evidence="1">The sequence shown here is derived from an EMBL/GenBank/DDBJ whole genome shotgun (WGS) entry which is preliminary data.</text>
</comment>
<gene>
    <name evidence="1" type="ORF">Pfra01_002016300</name>
</gene>
<dbReference type="AlphaFoldDB" id="A0A9W6XYT9"/>
<organism evidence="1 2">
    <name type="scientific">Phytophthora fragariaefolia</name>
    <dbReference type="NCBI Taxonomy" id="1490495"/>
    <lineage>
        <taxon>Eukaryota</taxon>
        <taxon>Sar</taxon>
        <taxon>Stramenopiles</taxon>
        <taxon>Oomycota</taxon>
        <taxon>Peronosporomycetes</taxon>
        <taxon>Peronosporales</taxon>
        <taxon>Peronosporaceae</taxon>
        <taxon>Phytophthora</taxon>
    </lineage>
</organism>
<evidence type="ECO:0000313" key="1">
    <source>
        <dbReference type="EMBL" id="GMF50477.1"/>
    </source>
</evidence>
<accession>A0A9W6XYT9</accession>
<dbReference type="EMBL" id="BSXT01002702">
    <property type="protein sequence ID" value="GMF50477.1"/>
    <property type="molecule type" value="Genomic_DNA"/>
</dbReference>
<dbReference type="OrthoDB" id="10333318at2759"/>
<evidence type="ECO:0000313" key="2">
    <source>
        <dbReference type="Proteomes" id="UP001165121"/>
    </source>
</evidence>